<accession>A0ABT5L1E4</accession>
<evidence type="ECO:0000256" key="2">
    <source>
        <dbReference type="ARBA" id="ARBA00023015"/>
    </source>
</evidence>
<gene>
    <name evidence="6" type="ORF">OIK42_05885</name>
</gene>
<dbReference type="SUPFAM" id="SSF46785">
    <property type="entry name" value="Winged helix' DNA-binding domain"/>
    <property type="match status" value="1"/>
</dbReference>
<sequence>MKPSIDDIALFIQVVKHGNLAGAARQLSLPAATVTRRLQKLEHATGAKLLHRSARQCVLTQDGEVYYQTYAGLVGQFESAWQLLSEESQQLSGKLKVLAPVNISHSILRPMWVSFTRQYPDIELELLLSNHPMDIIETQADLAVRIGKQNDSSLYQRRLGQIDTLLVATPGYIERFGMPQHPGELVEHDLIGLTMRPKWLLHNESTGQTFTVYPRCRAQINDPVLVKHFVCDSQGIALAPWLEVKAELEAGHLVRVLPQWGGEVRELLMLWPGGKLMTKRLKCLSEHIYQYVQQHL</sequence>
<keyword evidence="3" id="KW-0238">DNA-binding</keyword>
<evidence type="ECO:0000313" key="7">
    <source>
        <dbReference type="Proteomes" id="UP001218788"/>
    </source>
</evidence>
<name>A0ABT5L1E4_9ALTE</name>
<reference evidence="6 7" key="1">
    <citation type="submission" date="2022-10" db="EMBL/GenBank/DDBJ databases">
        <title>Alteromonas sp. chi3 Genome sequencing.</title>
        <authorList>
            <person name="Park S."/>
        </authorList>
    </citation>
    <scope>NUCLEOTIDE SEQUENCE [LARGE SCALE GENOMIC DNA]</scope>
    <source>
        <strain evidence="7">chi3</strain>
    </source>
</reference>
<proteinExistence type="inferred from homology"/>
<organism evidence="6 7">
    <name type="scientific">Alteromonas gilva</name>
    <dbReference type="NCBI Taxonomy" id="2987522"/>
    <lineage>
        <taxon>Bacteria</taxon>
        <taxon>Pseudomonadati</taxon>
        <taxon>Pseudomonadota</taxon>
        <taxon>Gammaproteobacteria</taxon>
        <taxon>Alteromonadales</taxon>
        <taxon>Alteromonadaceae</taxon>
        <taxon>Alteromonas/Salinimonas group</taxon>
        <taxon>Alteromonas</taxon>
    </lineage>
</organism>
<keyword evidence="7" id="KW-1185">Reference proteome</keyword>
<dbReference type="CDD" id="cd08422">
    <property type="entry name" value="PBP2_CrgA_like"/>
    <property type="match status" value="1"/>
</dbReference>
<evidence type="ECO:0000256" key="3">
    <source>
        <dbReference type="ARBA" id="ARBA00023125"/>
    </source>
</evidence>
<dbReference type="InterPro" id="IPR058163">
    <property type="entry name" value="LysR-type_TF_proteobact-type"/>
</dbReference>
<dbReference type="InterPro" id="IPR036390">
    <property type="entry name" value="WH_DNA-bd_sf"/>
</dbReference>
<keyword evidence="4" id="KW-0804">Transcription</keyword>
<dbReference type="InterPro" id="IPR036388">
    <property type="entry name" value="WH-like_DNA-bd_sf"/>
</dbReference>
<comment type="caution">
    <text evidence="6">The sequence shown here is derived from an EMBL/GenBank/DDBJ whole genome shotgun (WGS) entry which is preliminary data.</text>
</comment>
<dbReference type="Gene3D" id="1.10.10.10">
    <property type="entry name" value="Winged helix-like DNA-binding domain superfamily/Winged helix DNA-binding domain"/>
    <property type="match status" value="1"/>
</dbReference>
<dbReference type="RefSeq" id="WP_273639047.1">
    <property type="nucleotide sequence ID" value="NZ_JAQQXP010000001.1"/>
</dbReference>
<protein>
    <submittedName>
        <fullName evidence="6">LysR family transcriptional regulator</fullName>
    </submittedName>
</protein>
<comment type="similarity">
    <text evidence="1">Belongs to the LysR transcriptional regulatory family.</text>
</comment>
<dbReference type="EMBL" id="JAQQXP010000001">
    <property type="protein sequence ID" value="MDC8830291.1"/>
    <property type="molecule type" value="Genomic_DNA"/>
</dbReference>
<dbReference type="Gene3D" id="3.40.190.290">
    <property type="match status" value="1"/>
</dbReference>
<keyword evidence="2" id="KW-0805">Transcription regulation</keyword>
<dbReference type="PANTHER" id="PTHR30537">
    <property type="entry name" value="HTH-TYPE TRANSCRIPTIONAL REGULATOR"/>
    <property type="match status" value="1"/>
</dbReference>
<dbReference type="PROSITE" id="PS50931">
    <property type="entry name" value="HTH_LYSR"/>
    <property type="match status" value="1"/>
</dbReference>
<evidence type="ECO:0000256" key="4">
    <source>
        <dbReference type="ARBA" id="ARBA00023163"/>
    </source>
</evidence>
<dbReference type="InterPro" id="IPR005119">
    <property type="entry name" value="LysR_subst-bd"/>
</dbReference>
<dbReference type="SUPFAM" id="SSF53850">
    <property type="entry name" value="Periplasmic binding protein-like II"/>
    <property type="match status" value="1"/>
</dbReference>
<dbReference type="PANTHER" id="PTHR30537:SF5">
    <property type="entry name" value="HTH-TYPE TRANSCRIPTIONAL ACTIVATOR TTDR-RELATED"/>
    <property type="match status" value="1"/>
</dbReference>
<evidence type="ECO:0000313" key="6">
    <source>
        <dbReference type="EMBL" id="MDC8830291.1"/>
    </source>
</evidence>
<dbReference type="Pfam" id="PF00126">
    <property type="entry name" value="HTH_1"/>
    <property type="match status" value="1"/>
</dbReference>
<feature type="domain" description="HTH lysR-type" evidence="5">
    <location>
        <begin position="3"/>
        <end position="60"/>
    </location>
</feature>
<dbReference type="InterPro" id="IPR000847">
    <property type="entry name" value="LysR_HTH_N"/>
</dbReference>
<dbReference type="Proteomes" id="UP001218788">
    <property type="component" value="Unassembled WGS sequence"/>
</dbReference>
<evidence type="ECO:0000259" key="5">
    <source>
        <dbReference type="PROSITE" id="PS50931"/>
    </source>
</evidence>
<dbReference type="Pfam" id="PF03466">
    <property type="entry name" value="LysR_substrate"/>
    <property type="match status" value="1"/>
</dbReference>
<evidence type="ECO:0000256" key="1">
    <source>
        <dbReference type="ARBA" id="ARBA00009437"/>
    </source>
</evidence>